<feature type="transmembrane region" description="Helical" evidence="3">
    <location>
        <begin position="496"/>
        <end position="515"/>
    </location>
</feature>
<gene>
    <name evidence="6" type="ORF">POCULU_LOCUS74</name>
</gene>
<proteinExistence type="predicted"/>
<dbReference type="PANTHER" id="PTHR31145">
    <property type="entry name" value="INTEGRAL MEMBRANE PROTEIN (AFU_ORTHOLOGUE AFUA_7G01610)"/>
    <property type="match status" value="1"/>
</dbReference>
<dbReference type="InterPro" id="IPR010308">
    <property type="entry name" value="TRP_C"/>
</dbReference>
<feature type="transmembrane region" description="Helical" evidence="3">
    <location>
        <begin position="355"/>
        <end position="377"/>
    </location>
</feature>
<dbReference type="PANTHER" id="PTHR31145:SF6">
    <property type="entry name" value="INTEGRAL MEMBRANE PROTEIN (AFU_ORTHOLOGUE AFUA_7G01610)"/>
    <property type="match status" value="1"/>
</dbReference>
<feature type="compositionally biased region" description="Polar residues" evidence="2">
    <location>
        <begin position="982"/>
        <end position="996"/>
    </location>
</feature>
<dbReference type="Pfam" id="PF06011">
    <property type="entry name" value="TRP"/>
    <property type="match status" value="1"/>
</dbReference>
<feature type="transmembrane region" description="Helical" evidence="3">
    <location>
        <begin position="389"/>
        <end position="413"/>
    </location>
</feature>
<dbReference type="GO" id="GO:0016020">
    <property type="term" value="C:membrane"/>
    <property type="evidence" value="ECO:0007669"/>
    <property type="project" value="TreeGrafter"/>
</dbReference>
<dbReference type="Proteomes" id="UP000789572">
    <property type="component" value="Unassembled WGS sequence"/>
</dbReference>
<dbReference type="InterPro" id="IPR040241">
    <property type="entry name" value="TRP_Flc/Pkd2-like"/>
</dbReference>
<dbReference type="InterPro" id="IPR014756">
    <property type="entry name" value="Ig_E-set"/>
</dbReference>
<feature type="compositionally biased region" description="Low complexity" evidence="2">
    <location>
        <begin position="1019"/>
        <end position="1030"/>
    </location>
</feature>
<keyword evidence="3" id="KW-0472">Membrane</keyword>
<keyword evidence="3" id="KW-0812">Transmembrane</keyword>
<evidence type="ECO:0000313" key="7">
    <source>
        <dbReference type="Proteomes" id="UP000789572"/>
    </source>
</evidence>
<feature type="compositionally biased region" description="Polar residues" evidence="2">
    <location>
        <begin position="954"/>
        <end position="974"/>
    </location>
</feature>
<keyword evidence="7" id="KW-1185">Reference proteome</keyword>
<evidence type="ECO:0000256" key="1">
    <source>
        <dbReference type="ARBA" id="ARBA00016056"/>
    </source>
</evidence>
<feature type="signal peptide" evidence="4">
    <location>
        <begin position="1"/>
        <end position="20"/>
    </location>
</feature>
<feature type="transmembrane region" description="Helical" evidence="3">
    <location>
        <begin position="527"/>
        <end position="548"/>
    </location>
</feature>
<feature type="domain" description="MD-2-related lipid-recognition" evidence="5">
    <location>
        <begin position="25"/>
        <end position="143"/>
    </location>
</feature>
<feature type="transmembrane region" description="Helical" evidence="3">
    <location>
        <begin position="439"/>
        <end position="458"/>
    </location>
</feature>
<evidence type="ECO:0000256" key="3">
    <source>
        <dbReference type="SAM" id="Phobius"/>
    </source>
</evidence>
<feature type="region of interest" description="Disordered" evidence="2">
    <location>
        <begin position="1056"/>
        <end position="1087"/>
    </location>
</feature>
<feature type="transmembrane region" description="Helical" evidence="3">
    <location>
        <begin position="313"/>
        <end position="334"/>
    </location>
</feature>
<feature type="chain" id="PRO_5040289631" description="Phosphatidylglycerol/phosphatidylinositol transfer protein" evidence="4">
    <location>
        <begin position="21"/>
        <end position="1087"/>
    </location>
</feature>
<feature type="compositionally biased region" description="Polar residues" evidence="2">
    <location>
        <begin position="900"/>
        <end position="918"/>
    </location>
</feature>
<dbReference type="AlphaFoldDB" id="A0A9N8VI33"/>
<feature type="region of interest" description="Disordered" evidence="2">
    <location>
        <begin position="883"/>
        <end position="997"/>
    </location>
</feature>
<protein>
    <recommendedName>
        <fullName evidence="1">Phosphatidylglycerol/phosphatidylinositol transfer protein</fullName>
    </recommendedName>
</protein>
<feature type="region of interest" description="Disordered" evidence="2">
    <location>
        <begin position="573"/>
        <end position="653"/>
    </location>
</feature>
<feature type="compositionally biased region" description="Basic and acidic residues" evidence="2">
    <location>
        <begin position="888"/>
        <end position="899"/>
    </location>
</feature>
<sequence length="1087" mass="119952">MHMRPHLLLAIIALTQCVSATQVSFRSCANQQSSLNVNSVDVLFDEKKNELAFIIEGDSNTTVYGSGQNFLATAFTTVNVVEDKLVDDTENYCQQTACPSYPGPVTIQKIVNLPRSVPLTTLTVTYRASDENATQITCLDFDFTPQYNYYSQVFTWLPASMTLFTWVASSIACVFSPGQFTTDIFQITSNQGQSLKFKTPGFFDIMFYTQFAIATAQLSLDYPGYYQPFMSHFGWGSLIFNHTEIVSVQHEIPAFNNINIIKSRALELTKRVGIFSSNSLTLTLQESLDLLGGLGNYVLFTGLRPVNLFPETLVIFLIIFAIVAVLCGLIWGSWETLKTIFSEKFRGSTAKGFSLLQGSLLRVFFLFYFPLLTAAFYQLTIRKLNPAWVTVLAVIVVLVPCLTLPVVLSIYLLRSEQLSTDSHMLLRYGTLYNTFKKDYTYFLIFVWIYLFLRAMVTGSGQDSGAAQATLLLIIEILYLIAIVVKQPYKRGGLNTMYVVLGLFRTLISGLLLLLIPNINIAKDTKEIVGYAIITFHGLAYCTFTFLALKHLLEILLRWCGLLEKQDAGVVSHKDSTSRYSAPSDKHKSSAGNSDEERRGSNATPIRYGPHHTYEHVHDGSVSGSAFEGDHTVSDENGSTYHGSQRLSSADVTDESYYRPSKLEWIKRQQSQSNGREQPTSGAAPVYFSDAIDERNNSMSSYSFPSNNSDIVASMSLPRRTPLGQMTNIQPWNPNMQTSASGVATNVPPVHGRLGSVDSVIMMHPGPVSSTAEESTTYQPPRQPLAGEYSTFGRQNGVSENIIAPPPGVTQPSQSSSFLSRFAKKIFGFKKKQDEMSSGPYSASRFDNGSLIDSRVAGVDRTLFVVNPDNPHRASIVHVGFPASEDYDTDTRRGEDRNDNRSGNNFASESRDNTNAGLFTNTSTGMLSTGLSGRSLGSPNSFNSSTNTLRDESVGRTSDTLTRRSPYSVSPTFSPNLPPSILPTMSPNLPPTSTHSTPALLPTLSYTAQSPAPRTFTPISQRSLSPLPLSQSANTYNIVPQYDYATGSGSQRFEIDATRSVGSSTSSRYDEDEEEIHPIDSGYQNNFI</sequence>
<dbReference type="Pfam" id="PF02221">
    <property type="entry name" value="E1_DerP2_DerF2"/>
    <property type="match status" value="1"/>
</dbReference>
<feature type="region of interest" description="Disordered" evidence="2">
    <location>
        <begin position="1011"/>
        <end position="1030"/>
    </location>
</feature>
<accession>A0A9N8VI33</accession>
<keyword evidence="4" id="KW-0732">Signal</keyword>
<evidence type="ECO:0000259" key="5">
    <source>
        <dbReference type="SMART" id="SM00737"/>
    </source>
</evidence>
<dbReference type="OrthoDB" id="2115177at2759"/>
<dbReference type="EMBL" id="CAJVPJ010000003">
    <property type="protein sequence ID" value="CAG8451827.1"/>
    <property type="molecule type" value="Genomic_DNA"/>
</dbReference>
<dbReference type="GO" id="GO:0055085">
    <property type="term" value="P:transmembrane transport"/>
    <property type="evidence" value="ECO:0007669"/>
    <property type="project" value="TreeGrafter"/>
</dbReference>
<dbReference type="SUPFAM" id="SSF81296">
    <property type="entry name" value="E set domains"/>
    <property type="match status" value="1"/>
</dbReference>
<name>A0A9N8VI33_9GLOM</name>
<feature type="compositionally biased region" description="Polar residues" evidence="2">
    <location>
        <begin position="634"/>
        <end position="650"/>
    </location>
</feature>
<organism evidence="6 7">
    <name type="scientific">Paraglomus occultum</name>
    <dbReference type="NCBI Taxonomy" id="144539"/>
    <lineage>
        <taxon>Eukaryota</taxon>
        <taxon>Fungi</taxon>
        <taxon>Fungi incertae sedis</taxon>
        <taxon>Mucoromycota</taxon>
        <taxon>Glomeromycotina</taxon>
        <taxon>Glomeromycetes</taxon>
        <taxon>Paraglomerales</taxon>
        <taxon>Paraglomeraceae</taxon>
        <taxon>Paraglomus</taxon>
    </lineage>
</organism>
<evidence type="ECO:0000256" key="2">
    <source>
        <dbReference type="SAM" id="MobiDB-lite"/>
    </source>
</evidence>
<reference evidence="6" key="1">
    <citation type="submission" date="2021-06" db="EMBL/GenBank/DDBJ databases">
        <authorList>
            <person name="Kallberg Y."/>
            <person name="Tangrot J."/>
            <person name="Rosling A."/>
        </authorList>
    </citation>
    <scope>NUCLEOTIDE SEQUENCE</scope>
    <source>
        <strain evidence="6">IA702</strain>
    </source>
</reference>
<evidence type="ECO:0000313" key="6">
    <source>
        <dbReference type="EMBL" id="CAG8451827.1"/>
    </source>
</evidence>
<feature type="compositionally biased region" description="Polar residues" evidence="2">
    <location>
        <begin position="938"/>
        <end position="947"/>
    </location>
</feature>
<dbReference type="SMART" id="SM00737">
    <property type="entry name" value="ML"/>
    <property type="match status" value="1"/>
</dbReference>
<keyword evidence="3" id="KW-1133">Transmembrane helix</keyword>
<comment type="caution">
    <text evidence="6">The sequence shown here is derived from an EMBL/GenBank/DDBJ whole genome shotgun (WGS) entry which is preliminary data.</text>
</comment>
<dbReference type="InterPro" id="IPR003172">
    <property type="entry name" value="ML_dom"/>
</dbReference>
<evidence type="ECO:0000256" key="4">
    <source>
        <dbReference type="SAM" id="SignalP"/>
    </source>
</evidence>
<feature type="compositionally biased region" description="Low complexity" evidence="2">
    <location>
        <begin position="919"/>
        <end position="937"/>
    </location>
</feature>